<protein>
    <submittedName>
        <fullName evidence="2">Uncharacterized protein</fullName>
    </submittedName>
</protein>
<proteinExistence type="predicted"/>
<dbReference type="Proteomes" id="UP001586593">
    <property type="component" value="Unassembled WGS sequence"/>
</dbReference>
<keyword evidence="3" id="KW-1185">Reference proteome</keyword>
<evidence type="ECO:0000313" key="2">
    <source>
        <dbReference type="EMBL" id="KAL1844599.1"/>
    </source>
</evidence>
<dbReference type="EMBL" id="JAZHXJ010001598">
    <property type="protein sequence ID" value="KAL1844599.1"/>
    <property type="molecule type" value="Genomic_DNA"/>
</dbReference>
<feature type="region of interest" description="Disordered" evidence="1">
    <location>
        <begin position="205"/>
        <end position="225"/>
    </location>
</feature>
<gene>
    <name evidence="2" type="ORF">VTK73DRAFT_2185</name>
</gene>
<organism evidence="2 3">
    <name type="scientific">Phialemonium thermophilum</name>
    <dbReference type="NCBI Taxonomy" id="223376"/>
    <lineage>
        <taxon>Eukaryota</taxon>
        <taxon>Fungi</taxon>
        <taxon>Dikarya</taxon>
        <taxon>Ascomycota</taxon>
        <taxon>Pezizomycotina</taxon>
        <taxon>Sordariomycetes</taxon>
        <taxon>Sordariomycetidae</taxon>
        <taxon>Cephalothecales</taxon>
        <taxon>Cephalothecaceae</taxon>
        <taxon>Phialemonium</taxon>
    </lineage>
</organism>
<accession>A0ABR3VSF9</accession>
<reference evidence="2 3" key="1">
    <citation type="journal article" date="2024" name="Commun. Biol.">
        <title>Comparative genomic analysis of thermophilic fungi reveals convergent evolutionary adaptations and gene losses.</title>
        <authorList>
            <person name="Steindorff A.S."/>
            <person name="Aguilar-Pontes M.V."/>
            <person name="Robinson A.J."/>
            <person name="Andreopoulos B."/>
            <person name="LaButti K."/>
            <person name="Kuo A."/>
            <person name="Mondo S."/>
            <person name="Riley R."/>
            <person name="Otillar R."/>
            <person name="Haridas S."/>
            <person name="Lipzen A."/>
            <person name="Grimwood J."/>
            <person name="Schmutz J."/>
            <person name="Clum A."/>
            <person name="Reid I.D."/>
            <person name="Moisan M.C."/>
            <person name="Butler G."/>
            <person name="Nguyen T.T.M."/>
            <person name="Dewar K."/>
            <person name="Conant G."/>
            <person name="Drula E."/>
            <person name="Henrissat B."/>
            <person name="Hansel C."/>
            <person name="Singer S."/>
            <person name="Hutchinson M.I."/>
            <person name="de Vries R.P."/>
            <person name="Natvig D.O."/>
            <person name="Powell A.J."/>
            <person name="Tsang A."/>
            <person name="Grigoriev I.V."/>
        </authorList>
    </citation>
    <scope>NUCLEOTIDE SEQUENCE [LARGE SCALE GENOMIC DNA]</scope>
    <source>
        <strain evidence="2 3">ATCC 24622</strain>
    </source>
</reference>
<name>A0ABR3VSF9_9PEZI</name>
<evidence type="ECO:0000313" key="3">
    <source>
        <dbReference type="Proteomes" id="UP001586593"/>
    </source>
</evidence>
<evidence type="ECO:0000256" key="1">
    <source>
        <dbReference type="SAM" id="MobiDB-lite"/>
    </source>
</evidence>
<sequence>MILEVRRNLQPTLGKVPELPYLTDLAGYRNISLPTGLNLQPTLGKVPELPYLYPLGCGAVWLDPFPLQNASTLFHSPTPPIRLPPVSSCTPQSDFPGRGGKPYVGIARWSLVTLPLVTTPSTSYRRQTLPPRLLLWPFSCAAQAPTTPCPRLAGSQFDVGHRPIVSPFVSAPALIGTRATGPSFGSEVSLPERFPLSRRRRFVSPFSNPASRPASQPASQTPLPFSSISWQAPLAIPPWTTAPP</sequence>
<comment type="caution">
    <text evidence="2">The sequence shown here is derived from an EMBL/GenBank/DDBJ whole genome shotgun (WGS) entry which is preliminary data.</text>
</comment>